<proteinExistence type="predicted"/>
<sequence length="252" mass="26440">MKKAILSSSLAVAIGATGVASTHVADASEQGVNKEQLAQLAQSNSSELNAHAVQEGAYDINFALDGYEYNFQSDGQNFTWEYHATNAADSESTQAPVAEQQQPVAEQNVAEQTPAPAANNTASEQATQEAPQQVEAPKQETQQATTQQTPKQVEAPKQETKTAQTSSASEGSNVNVNDHLKAIAQRESGGDLKAVNASSGAAGKYQFLQTTWDSVAPAQYKGVSPTEAPEAVQDAAAVKLYNTAGASQWVTA</sequence>
<dbReference type="AlphaFoldDB" id="A0A2T4PT28"/>
<dbReference type="CDD" id="cd13925">
    <property type="entry name" value="RPF"/>
    <property type="match status" value="1"/>
</dbReference>
<dbReference type="Proteomes" id="UP000241209">
    <property type="component" value="Unassembled WGS sequence"/>
</dbReference>
<dbReference type="EMBL" id="PZFK01000013">
    <property type="protein sequence ID" value="PTI29500.1"/>
    <property type="molecule type" value="Genomic_DNA"/>
</dbReference>
<dbReference type="RefSeq" id="WP_107557050.1">
    <property type="nucleotide sequence ID" value="NZ_PZFK01000013.1"/>
</dbReference>
<name>A0A2T4PT28_9STAP</name>
<feature type="compositionally biased region" description="Low complexity" evidence="3">
    <location>
        <begin position="94"/>
        <end position="112"/>
    </location>
</feature>
<evidence type="ECO:0000259" key="4">
    <source>
        <dbReference type="Pfam" id="PF06737"/>
    </source>
</evidence>
<dbReference type="SUPFAM" id="SSF53955">
    <property type="entry name" value="Lysozyme-like"/>
    <property type="match status" value="1"/>
</dbReference>
<feature type="region of interest" description="Disordered" evidence="3">
    <location>
        <begin position="89"/>
        <end position="176"/>
    </location>
</feature>
<dbReference type="STRING" id="1167632.GCA_000286335_02169"/>
<keyword evidence="1" id="KW-0378">Hydrolase</keyword>
<organism evidence="5 6">
    <name type="scientific">Mammaliicoccus vitulinus</name>
    <dbReference type="NCBI Taxonomy" id="71237"/>
    <lineage>
        <taxon>Bacteria</taxon>
        <taxon>Bacillati</taxon>
        <taxon>Bacillota</taxon>
        <taxon>Bacilli</taxon>
        <taxon>Bacillales</taxon>
        <taxon>Staphylococcaceae</taxon>
        <taxon>Mammaliicoccus</taxon>
    </lineage>
</organism>
<comment type="caution">
    <text evidence="5">The sequence shown here is derived from an EMBL/GenBank/DDBJ whole genome shotgun (WGS) entry which is preliminary data.</text>
</comment>
<evidence type="ECO:0000313" key="6">
    <source>
        <dbReference type="Proteomes" id="UP000241209"/>
    </source>
</evidence>
<feature type="compositionally biased region" description="Polar residues" evidence="3">
    <location>
        <begin position="118"/>
        <end position="131"/>
    </location>
</feature>
<dbReference type="InterPro" id="IPR023346">
    <property type="entry name" value="Lysozyme-like_dom_sf"/>
</dbReference>
<feature type="compositionally biased region" description="Polar residues" evidence="3">
    <location>
        <begin position="161"/>
        <end position="176"/>
    </location>
</feature>
<dbReference type="GO" id="GO:0016798">
    <property type="term" value="F:hydrolase activity, acting on glycosyl bonds"/>
    <property type="evidence" value="ECO:0007669"/>
    <property type="project" value="UniProtKB-KW"/>
</dbReference>
<evidence type="ECO:0000256" key="3">
    <source>
        <dbReference type="SAM" id="MobiDB-lite"/>
    </source>
</evidence>
<dbReference type="Pfam" id="PF06737">
    <property type="entry name" value="Transglycosylas"/>
    <property type="match status" value="1"/>
</dbReference>
<keyword evidence="2" id="KW-0326">Glycosidase</keyword>
<dbReference type="Gene3D" id="1.10.530.10">
    <property type="match status" value="1"/>
</dbReference>
<evidence type="ECO:0000313" key="5">
    <source>
        <dbReference type="EMBL" id="PTI29500.1"/>
    </source>
</evidence>
<evidence type="ECO:0000256" key="1">
    <source>
        <dbReference type="ARBA" id="ARBA00022801"/>
    </source>
</evidence>
<feature type="compositionally biased region" description="Low complexity" evidence="3">
    <location>
        <begin position="135"/>
        <end position="152"/>
    </location>
</feature>
<dbReference type="InterPro" id="IPR010618">
    <property type="entry name" value="RPF"/>
</dbReference>
<reference evidence="5 6" key="1">
    <citation type="journal article" date="2016" name="Front. Microbiol.">
        <title>Comprehensive Phylogenetic Analysis of Bovine Non-aureus Staphylococci Species Based on Whole-Genome Sequencing.</title>
        <authorList>
            <person name="Naushad S."/>
            <person name="Barkema H.W."/>
            <person name="Luby C."/>
            <person name="Condas L.A."/>
            <person name="Nobrega D.B."/>
            <person name="Carson D.A."/>
            <person name="De Buck J."/>
        </authorList>
    </citation>
    <scope>NUCLEOTIDE SEQUENCE [LARGE SCALE GENOMIC DNA]</scope>
    <source>
        <strain evidence="5 6">SNUC 2204</strain>
    </source>
</reference>
<gene>
    <name evidence="5" type="ORF">BU072_07480</name>
</gene>
<evidence type="ECO:0000256" key="2">
    <source>
        <dbReference type="ARBA" id="ARBA00023295"/>
    </source>
</evidence>
<feature type="domain" description="Resuscitation-promoting factor core lysozyme-like" evidence="4">
    <location>
        <begin position="175"/>
        <end position="252"/>
    </location>
</feature>
<protein>
    <submittedName>
        <fullName evidence="5">Transglycosylase</fullName>
    </submittedName>
</protein>
<accession>A0A2T4PT28</accession>